<keyword evidence="2" id="KW-1185">Reference proteome</keyword>
<evidence type="ECO:0000313" key="2">
    <source>
        <dbReference type="Proteomes" id="UP001396334"/>
    </source>
</evidence>
<name>A0ABR2NE39_9ROSI</name>
<organism evidence="1 2">
    <name type="scientific">Hibiscus sabdariffa</name>
    <name type="common">roselle</name>
    <dbReference type="NCBI Taxonomy" id="183260"/>
    <lineage>
        <taxon>Eukaryota</taxon>
        <taxon>Viridiplantae</taxon>
        <taxon>Streptophyta</taxon>
        <taxon>Embryophyta</taxon>
        <taxon>Tracheophyta</taxon>
        <taxon>Spermatophyta</taxon>
        <taxon>Magnoliopsida</taxon>
        <taxon>eudicotyledons</taxon>
        <taxon>Gunneridae</taxon>
        <taxon>Pentapetalae</taxon>
        <taxon>rosids</taxon>
        <taxon>malvids</taxon>
        <taxon>Malvales</taxon>
        <taxon>Malvaceae</taxon>
        <taxon>Malvoideae</taxon>
        <taxon>Hibiscus</taxon>
    </lineage>
</organism>
<evidence type="ECO:0000313" key="1">
    <source>
        <dbReference type="EMBL" id="KAK8974375.1"/>
    </source>
</evidence>
<gene>
    <name evidence="1" type="ORF">V6N11_054820</name>
</gene>
<dbReference type="Proteomes" id="UP001396334">
    <property type="component" value="Unassembled WGS sequence"/>
</dbReference>
<comment type="caution">
    <text evidence="1">The sequence shown here is derived from an EMBL/GenBank/DDBJ whole genome shotgun (WGS) entry which is preliminary data.</text>
</comment>
<proteinExistence type="predicted"/>
<dbReference type="EMBL" id="JBBPBN010000169">
    <property type="protein sequence ID" value="KAK8974375.1"/>
    <property type="molecule type" value="Genomic_DNA"/>
</dbReference>
<reference evidence="1 2" key="1">
    <citation type="journal article" date="2024" name="G3 (Bethesda)">
        <title>Genome assembly of Hibiscus sabdariffa L. provides insights into metabolisms of medicinal natural products.</title>
        <authorList>
            <person name="Kim T."/>
        </authorList>
    </citation>
    <scope>NUCLEOTIDE SEQUENCE [LARGE SCALE GENOMIC DNA]</scope>
    <source>
        <strain evidence="1">TK-2024</strain>
        <tissue evidence="1">Old leaves</tissue>
    </source>
</reference>
<protein>
    <submittedName>
        <fullName evidence="1">Uncharacterized protein</fullName>
    </submittedName>
</protein>
<accession>A0ABR2NE39</accession>
<sequence>MGHGGSFCPLRALNPSKEFRFEWDASLHAPSCKAAASKSKWLIEEISGDQLAWPPAHCKLGNLSSKATQYVPAIVGGNFVNDRGNLKFSNHTVNSTLFEASILVVLGKSMTDNSDSSSAFRPTTFPSTSANPPPRFIMGLLSVQPTPIMDVDKGSSGEENFLSQSECLERPRMNVAFGVSFVQSNPSSFDNVVSSETCTEISTGLLSQASRKQ</sequence>